<dbReference type="AlphaFoldDB" id="A0AAW5EBY7"/>
<dbReference type="SMART" id="SM00304">
    <property type="entry name" value="HAMP"/>
    <property type="match status" value="1"/>
</dbReference>
<dbReference type="RefSeq" id="WP_240257480.1">
    <property type="nucleotide sequence ID" value="NZ_JAKTTI010000045.1"/>
</dbReference>
<evidence type="ECO:0000313" key="11">
    <source>
        <dbReference type="Proteomes" id="UP001431131"/>
    </source>
</evidence>
<organism evidence="10 11">
    <name type="scientific">Fredinandcohnia quinoae</name>
    <dbReference type="NCBI Taxonomy" id="2918902"/>
    <lineage>
        <taxon>Bacteria</taxon>
        <taxon>Bacillati</taxon>
        <taxon>Bacillota</taxon>
        <taxon>Bacilli</taxon>
        <taxon>Bacillales</taxon>
        <taxon>Bacillaceae</taxon>
        <taxon>Fredinandcohnia</taxon>
    </lineage>
</organism>
<dbReference type="InterPro" id="IPR004090">
    <property type="entry name" value="Chemotax_Me-accpt_rcpt"/>
</dbReference>
<evidence type="ECO:0000259" key="8">
    <source>
        <dbReference type="PROSITE" id="PS50111"/>
    </source>
</evidence>
<keyword evidence="4 6" id="KW-0807">Transducer</keyword>
<dbReference type="CDD" id="cd06225">
    <property type="entry name" value="HAMP"/>
    <property type="match status" value="1"/>
</dbReference>
<evidence type="ECO:0000256" key="2">
    <source>
        <dbReference type="ARBA" id="ARBA00022475"/>
    </source>
</evidence>
<name>A0AAW5EBY7_9BACI</name>
<dbReference type="CDD" id="cd11386">
    <property type="entry name" value="MCP_signal"/>
    <property type="match status" value="1"/>
</dbReference>
<dbReference type="InterPro" id="IPR004089">
    <property type="entry name" value="MCPsignal_dom"/>
</dbReference>
<evidence type="ECO:0000256" key="6">
    <source>
        <dbReference type="PROSITE-ProRule" id="PRU00284"/>
    </source>
</evidence>
<dbReference type="PRINTS" id="PR00260">
    <property type="entry name" value="CHEMTRNSDUCR"/>
</dbReference>
<evidence type="ECO:0000313" key="10">
    <source>
        <dbReference type="EMBL" id="MCH1627561.1"/>
    </source>
</evidence>
<sequence>MKGLKGKKRQDKTKDVSISVKGFKWWHNLKVGYKYGVAFSITTILFCISAVIIFFQLYNVKTLMVEVEESGGHSVLVTEMAGVFNQLGSEISLYIQDSNGKHVVAFEDLSKEYDELAKQLKPAINTKELEQLFKQVDSNKNKLTDLFDEEVFPAVKAANFLDSTKASKAADETINSTVGILDQLRRIMKNESETAVNSANTNVSGTILVLLISIIVSTGFAIMCIMLIGKSLGRQFKKLIGISNSIAEGNLNVKKIQIKGNDEIGLLSNALNVMSESLSSMIREISSVSTQVSSKSSELMLSSGEVKAASQQVASTVQELSTGAEEQAHTSTLLAKMMDEYSKKINAANDDGSQVRISSLQVLELTQKGNKYMDDSTDQMSKINEIMESSVARVKGLDEQTKQISTLVKVIRDIADQTNLLALNAAIEAARAGDQGRGFAVVADEVRKLAEQVSHSVADITHIVGSIQSESNSVANSLQNGYREVDEGTKQIKVTGQTFKDINLAVSTMVERIQDISEHLDSVAQTTVEMNTSVDNIAAVSEQSAAGIEQTSASVQQTNSSMEQISDHAELLSSLADQLDNMISRFRL</sequence>
<evidence type="ECO:0000256" key="7">
    <source>
        <dbReference type="SAM" id="Phobius"/>
    </source>
</evidence>
<dbReference type="Gene3D" id="1.10.287.950">
    <property type="entry name" value="Methyl-accepting chemotaxis protein"/>
    <property type="match status" value="1"/>
</dbReference>
<evidence type="ECO:0000256" key="4">
    <source>
        <dbReference type="ARBA" id="ARBA00023224"/>
    </source>
</evidence>
<dbReference type="PANTHER" id="PTHR32089:SF112">
    <property type="entry name" value="LYSOZYME-LIKE PROTEIN-RELATED"/>
    <property type="match status" value="1"/>
</dbReference>
<protein>
    <submittedName>
        <fullName evidence="10">Methyl-accepting chemotaxis protein</fullName>
    </submittedName>
</protein>
<evidence type="ECO:0000256" key="3">
    <source>
        <dbReference type="ARBA" id="ARBA00023136"/>
    </source>
</evidence>
<keyword evidence="2" id="KW-1003">Cell membrane</keyword>
<dbReference type="InterPro" id="IPR003660">
    <property type="entry name" value="HAMP_dom"/>
</dbReference>
<dbReference type="Proteomes" id="UP001431131">
    <property type="component" value="Unassembled WGS sequence"/>
</dbReference>
<dbReference type="Pfam" id="PF00672">
    <property type="entry name" value="HAMP"/>
    <property type="match status" value="1"/>
</dbReference>
<feature type="transmembrane region" description="Helical" evidence="7">
    <location>
        <begin position="35"/>
        <end position="58"/>
    </location>
</feature>
<comment type="similarity">
    <text evidence="5">Belongs to the methyl-accepting chemotaxis (MCP) protein family.</text>
</comment>
<dbReference type="GO" id="GO:0006935">
    <property type="term" value="P:chemotaxis"/>
    <property type="evidence" value="ECO:0007669"/>
    <property type="project" value="InterPro"/>
</dbReference>
<dbReference type="PANTHER" id="PTHR32089">
    <property type="entry name" value="METHYL-ACCEPTING CHEMOTAXIS PROTEIN MCPB"/>
    <property type="match status" value="1"/>
</dbReference>
<dbReference type="SUPFAM" id="SSF58104">
    <property type="entry name" value="Methyl-accepting chemotaxis protein (MCP) signaling domain"/>
    <property type="match status" value="1"/>
</dbReference>
<dbReference type="GO" id="GO:0007165">
    <property type="term" value="P:signal transduction"/>
    <property type="evidence" value="ECO:0007669"/>
    <property type="project" value="UniProtKB-KW"/>
</dbReference>
<feature type="domain" description="HAMP" evidence="9">
    <location>
        <begin position="230"/>
        <end position="283"/>
    </location>
</feature>
<feature type="transmembrane region" description="Helical" evidence="7">
    <location>
        <begin position="207"/>
        <end position="228"/>
    </location>
</feature>
<evidence type="ECO:0000256" key="1">
    <source>
        <dbReference type="ARBA" id="ARBA00004236"/>
    </source>
</evidence>
<proteinExistence type="inferred from homology"/>
<dbReference type="Pfam" id="PF00015">
    <property type="entry name" value="MCPsignal"/>
    <property type="match status" value="1"/>
</dbReference>
<feature type="domain" description="Methyl-accepting transducer" evidence="8">
    <location>
        <begin position="302"/>
        <end position="552"/>
    </location>
</feature>
<dbReference type="PROSITE" id="PS50885">
    <property type="entry name" value="HAMP"/>
    <property type="match status" value="1"/>
</dbReference>
<accession>A0AAW5EBY7</accession>
<dbReference type="EMBL" id="JAKTTI010000045">
    <property type="protein sequence ID" value="MCH1627561.1"/>
    <property type="molecule type" value="Genomic_DNA"/>
</dbReference>
<keyword evidence="7" id="KW-1133">Transmembrane helix</keyword>
<reference evidence="10" key="1">
    <citation type="submission" date="2022-02" db="EMBL/GenBank/DDBJ databases">
        <title>Fredinandcohnia quinoae sp. nov. isolated from Chenopodium quinoa seeds.</title>
        <authorList>
            <person name="Saati-Santamaria Z."/>
            <person name="Flores-Felix J.D."/>
            <person name="Igual J.M."/>
            <person name="Velazquez E."/>
            <person name="Garcia-Fraile P."/>
            <person name="Martinez-Molina E."/>
        </authorList>
    </citation>
    <scope>NUCLEOTIDE SEQUENCE</scope>
    <source>
        <strain evidence="10">SECRCQ15</strain>
    </source>
</reference>
<keyword evidence="7" id="KW-0812">Transmembrane</keyword>
<dbReference type="GO" id="GO:0005886">
    <property type="term" value="C:plasma membrane"/>
    <property type="evidence" value="ECO:0007669"/>
    <property type="project" value="UniProtKB-SubCell"/>
</dbReference>
<evidence type="ECO:0000256" key="5">
    <source>
        <dbReference type="ARBA" id="ARBA00029447"/>
    </source>
</evidence>
<dbReference type="GO" id="GO:0004888">
    <property type="term" value="F:transmembrane signaling receptor activity"/>
    <property type="evidence" value="ECO:0007669"/>
    <property type="project" value="InterPro"/>
</dbReference>
<evidence type="ECO:0000259" key="9">
    <source>
        <dbReference type="PROSITE" id="PS50885"/>
    </source>
</evidence>
<dbReference type="PROSITE" id="PS50111">
    <property type="entry name" value="CHEMOTAXIS_TRANSDUC_2"/>
    <property type="match status" value="1"/>
</dbReference>
<comment type="caution">
    <text evidence="10">The sequence shown here is derived from an EMBL/GenBank/DDBJ whole genome shotgun (WGS) entry which is preliminary data.</text>
</comment>
<comment type="subcellular location">
    <subcellularLocation>
        <location evidence="1">Cell membrane</location>
    </subcellularLocation>
</comment>
<keyword evidence="3 7" id="KW-0472">Membrane</keyword>
<keyword evidence="11" id="KW-1185">Reference proteome</keyword>
<dbReference type="SMART" id="SM00283">
    <property type="entry name" value="MA"/>
    <property type="match status" value="1"/>
</dbReference>
<gene>
    <name evidence="10" type="ORF">MJG50_19680</name>
</gene>